<feature type="domain" description="Hemocyanin N-terminal" evidence="4">
    <location>
        <begin position="110"/>
        <end position="232"/>
    </location>
</feature>
<dbReference type="GO" id="GO:0045735">
    <property type="term" value="F:nutrient reservoir activity"/>
    <property type="evidence" value="ECO:0007669"/>
    <property type="project" value="UniProtKB-KW"/>
</dbReference>
<dbReference type="InterPro" id="IPR005204">
    <property type="entry name" value="Hemocyanin_N"/>
</dbReference>
<dbReference type="Gene3D" id="2.60.40.1520">
    <property type="entry name" value="Hemocyanin, C-terminal domain"/>
    <property type="match status" value="1"/>
</dbReference>
<dbReference type="Gene3D" id="1.10.1280.10">
    <property type="entry name" value="Di-copper center containing domain from catechol oxidase"/>
    <property type="match status" value="1"/>
</dbReference>
<keyword evidence="1" id="KW-0758">Storage protein</keyword>
<dbReference type="InterPro" id="IPR013788">
    <property type="entry name" value="Hemocyanin/hexamerin"/>
</dbReference>
<reference evidence="6" key="1">
    <citation type="submission" date="2020-05" db="UniProtKB">
        <authorList>
            <consortium name="EnsemblMetazoa"/>
        </authorList>
    </citation>
    <scope>IDENTIFICATION</scope>
    <source>
        <strain evidence="6">TTRI</strain>
    </source>
</reference>
<dbReference type="Gene3D" id="1.20.1370.10">
    <property type="entry name" value="Hemocyanin, N-terminal domain"/>
    <property type="match status" value="1"/>
</dbReference>
<dbReference type="Pfam" id="PF03723">
    <property type="entry name" value="Hemocyanin_C"/>
    <property type="match status" value="1"/>
</dbReference>
<evidence type="ECO:0000256" key="2">
    <source>
        <dbReference type="SAM" id="SignalP"/>
    </source>
</evidence>
<dbReference type="SUPFAM" id="SSF48056">
    <property type="entry name" value="Di-copper centre-containing domain"/>
    <property type="match status" value="1"/>
</dbReference>
<dbReference type="AlphaFoldDB" id="A0A1A9UMY7"/>
<evidence type="ECO:0000313" key="7">
    <source>
        <dbReference type="Proteomes" id="UP000078200"/>
    </source>
</evidence>
<sequence>MKIAYIFLAIFAAVSASHSKQQKVTLNAYQHRFPIPSVFQQQRTLGQQQTGYNQKTSINQQAVHGYQNTAYNAQNAGYNQQNSAYNPLNKQNIVYGSQKNQNVKYASKEFLAKQKFLFEIVYRVEDPLMFEEWIQLAQTATFNPSEYIQYDYYMQKFQQAHKAGALLPQGEFFGALVKTHNKQLIGLFNFFYFAKNFETFQNNVAWARVHVNEHMFIYALNLAVIHRQDLQGMILPSIYEIFPQYFFNNRFMLRDNIQQYNQDPKYVEAMQDVQMFWMPVDYTRDIDIFNQESVLSYFTEDLDWNAYWYYYNLDYAFFLDGKTFGLNKDRRGENYLYTVRQILARYYQERLSHGLGDIPQVSVNDEYEAGYDPQLIYHNGVGYSYRKNYYDIESYNNDGLLKKINNFFTRLDDVISTGYYKTQDGTFIDLRKPQAIEFIGNVMQGNVDVYDQYFFRQWNMFTHMYLADVEPQDNEVYPNVFVNYETMMRDPLFYSVYKRIADVYFQFQYYIKPYTQQELLFPGVTIKNVQVTDLVTYFDLVDFDVTNLLNDKMTFVDGQFVWDKTLLARQARLNHKPFALEITIESDKPQPVVIRTFLGPKYDEFGRTISIMENQQNFIELDQFMHTLTAGVNTVKRNSQDFQLTIDDRTTYTELYKQVMLALEDKQQFPMDISQPHCGFPDRLVLPHGWAKGMPMQLFVFVSPFTASYQPYSTYDTTYSCGIGSGVRYVDQKPFGYPFDRIVDELEFFVPNMYLKDVKIYHADVLRKYADQPYLQFGQFDYNYYNYNY</sequence>
<accession>A0A1A9UMY7</accession>
<dbReference type="Pfam" id="PF00372">
    <property type="entry name" value="Hemocyanin_M"/>
    <property type="match status" value="1"/>
</dbReference>
<dbReference type="SUPFAM" id="SSF48050">
    <property type="entry name" value="Hemocyanin, N-terminal domain"/>
    <property type="match status" value="1"/>
</dbReference>
<dbReference type="InterPro" id="IPR000896">
    <property type="entry name" value="Hemocyanin/hexamerin_mid_dom"/>
</dbReference>
<dbReference type="InterPro" id="IPR037020">
    <property type="entry name" value="Hemocyanin_C_sf"/>
</dbReference>
<dbReference type="PRINTS" id="PR00187">
    <property type="entry name" value="HAEMOCYANIN"/>
</dbReference>
<dbReference type="PANTHER" id="PTHR11511:SF5">
    <property type="entry name" value="FAT-BODY PROTEIN 1-RELATED"/>
    <property type="match status" value="1"/>
</dbReference>
<dbReference type="InterPro" id="IPR036697">
    <property type="entry name" value="Hemocyanin_N_sf"/>
</dbReference>
<dbReference type="GO" id="GO:0005615">
    <property type="term" value="C:extracellular space"/>
    <property type="evidence" value="ECO:0007669"/>
    <property type="project" value="UniProtKB-ARBA"/>
</dbReference>
<dbReference type="InterPro" id="IPR014756">
    <property type="entry name" value="Ig_E-set"/>
</dbReference>
<proteinExistence type="predicted"/>
<dbReference type="GO" id="GO:0097009">
    <property type="term" value="P:energy homeostasis"/>
    <property type="evidence" value="ECO:0007669"/>
    <property type="project" value="UniProtKB-ARBA"/>
</dbReference>
<feature type="signal peptide" evidence="2">
    <location>
        <begin position="1"/>
        <end position="16"/>
    </location>
</feature>
<evidence type="ECO:0000259" key="3">
    <source>
        <dbReference type="Pfam" id="PF00372"/>
    </source>
</evidence>
<feature type="chain" id="PRO_5008398658" evidence="2">
    <location>
        <begin position="17"/>
        <end position="789"/>
    </location>
</feature>
<keyword evidence="2" id="KW-0732">Signal</keyword>
<dbReference type="PANTHER" id="PTHR11511">
    <property type="entry name" value="LARVAL STORAGE PROTEIN/PHENOLOXIDASE"/>
    <property type="match status" value="1"/>
</dbReference>
<protein>
    <submittedName>
        <fullName evidence="6">Uncharacterized protein</fullName>
    </submittedName>
</protein>
<name>A0A1A9UMY7_GLOAU</name>
<dbReference type="PROSITE" id="PS00210">
    <property type="entry name" value="HEMOCYANIN_2"/>
    <property type="match status" value="1"/>
</dbReference>
<dbReference type="Proteomes" id="UP000078200">
    <property type="component" value="Unassembled WGS sequence"/>
</dbReference>
<dbReference type="EnsemblMetazoa" id="GAUT009903-RA">
    <property type="protein sequence ID" value="GAUT009903-PA"/>
    <property type="gene ID" value="GAUT009903"/>
</dbReference>
<feature type="domain" description="Hemocyanin middle" evidence="3">
    <location>
        <begin position="238"/>
        <end position="504"/>
    </location>
</feature>
<dbReference type="InterPro" id="IPR008922">
    <property type="entry name" value="Di-copper_centre_dom_sf"/>
</dbReference>
<dbReference type="InterPro" id="IPR005203">
    <property type="entry name" value="Hemocyanin_C"/>
</dbReference>
<keyword evidence="7" id="KW-1185">Reference proteome</keyword>
<evidence type="ECO:0000259" key="4">
    <source>
        <dbReference type="Pfam" id="PF03722"/>
    </source>
</evidence>
<evidence type="ECO:0000313" key="6">
    <source>
        <dbReference type="EnsemblMetazoa" id="GAUT009903-PA"/>
    </source>
</evidence>
<evidence type="ECO:0000256" key="1">
    <source>
        <dbReference type="ARBA" id="ARBA00022761"/>
    </source>
</evidence>
<dbReference type="Pfam" id="PF03722">
    <property type="entry name" value="Hemocyanin_N"/>
    <property type="match status" value="1"/>
</dbReference>
<organism evidence="6 7">
    <name type="scientific">Glossina austeni</name>
    <name type="common">Savannah tsetse fly</name>
    <dbReference type="NCBI Taxonomy" id="7395"/>
    <lineage>
        <taxon>Eukaryota</taxon>
        <taxon>Metazoa</taxon>
        <taxon>Ecdysozoa</taxon>
        <taxon>Arthropoda</taxon>
        <taxon>Hexapoda</taxon>
        <taxon>Insecta</taxon>
        <taxon>Pterygota</taxon>
        <taxon>Neoptera</taxon>
        <taxon>Endopterygota</taxon>
        <taxon>Diptera</taxon>
        <taxon>Brachycera</taxon>
        <taxon>Muscomorpha</taxon>
        <taxon>Hippoboscoidea</taxon>
        <taxon>Glossinidae</taxon>
        <taxon>Glossina</taxon>
    </lineage>
</organism>
<evidence type="ECO:0000259" key="5">
    <source>
        <dbReference type="Pfam" id="PF03723"/>
    </source>
</evidence>
<dbReference type="SUPFAM" id="SSF81296">
    <property type="entry name" value="E set domains"/>
    <property type="match status" value="1"/>
</dbReference>
<feature type="domain" description="Hemocyanin C-terminal" evidence="5">
    <location>
        <begin position="513"/>
        <end position="762"/>
    </location>
</feature>
<dbReference type="STRING" id="7395.A0A1A9UMY7"/>
<dbReference type="VEuPathDB" id="VectorBase:GAUT009903"/>